<feature type="non-terminal residue" evidence="1">
    <location>
        <position position="1"/>
    </location>
</feature>
<protein>
    <submittedName>
        <fullName evidence="1">Uncharacterized protein</fullName>
    </submittedName>
</protein>
<accession>X1RLM7</accession>
<organism evidence="1">
    <name type="scientific">marine sediment metagenome</name>
    <dbReference type="NCBI Taxonomy" id="412755"/>
    <lineage>
        <taxon>unclassified sequences</taxon>
        <taxon>metagenomes</taxon>
        <taxon>ecological metagenomes</taxon>
    </lineage>
</organism>
<feature type="non-terminal residue" evidence="1">
    <location>
        <position position="97"/>
    </location>
</feature>
<proteinExistence type="predicted"/>
<name>X1RLM7_9ZZZZ</name>
<reference evidence="1" key="1">
    <citation type="journal article" date="2014" name="Front. Microbiol.">
        <title>High frequency of phylogenetically diverse reductive dehalogenase-homologous genes in deep subseafloor sedimentary metagenomes.</title>
        <authorList>
            <person name="Kawai M."/>
            <person name="Futagami T."/>
            <person name="Toyoda A."/>
            <person name="Takaki Y."/>
            <person name="Nishi S."/>
            <person name="Hori S."/>
            <person name="Arai W."/>
            <person name="Tsubouchi T."/>
            <person name="Morono Y."/>
            <person name="Uchiyama I."/>
            <person name="Ito T."/>
            <person name="Fujiyama A."/>
            <person name="Inagaki F."/>
            <person name="Takami H."/>
        </authorList>
    </citation>
    <scope>NUCLEOTIDE SEQUENCE</scope>
    <source>
        <strain evidence="1">Expedition CK06-06</strain>
    </source>
</reference>
<dbReference type="EMBL" id="BARV01043977">
    <property type="protein sequence ID" value="GAI67881.1"/>
    <property type="molecule type" value="Genomic_DNA"/>
</dbReference>
<dbReference type="AlphaFoldDB" id="X1RLM7"/>
<gene>
    <name evidence="1" type="ORF">S06H3_65356</name>
</gene>
<comment type="caution">
    <text evidence="1">The sequence shown here is derived from an EMBL/GenBank/DDBJ whole genome shotgun (WGS) entry which is preliminary data.</text>
</comment>
<sequence length="97" mass="10712">SAYGTRYWWRVCCFNGTVWTNETYHFTTEILNNDPDMPSVPSGSVAVDVGVSGEYSTSALDPDGDMVQYRFDWDAAGSHEYSIWTLLGVSGHTGSMS</sequence>
<evidence type="ECO:0000313" key="1">
    <source>
        <dbReference type="EMBL" id="GAI67881.1"/>
    </source>
</evidence>